<comment type="caution">
    <text evidence="2">The sequence shown here is derived from an EMBL/GenBank/DDBJ whole genome shotgun (WGS) entry which is preliminary data.</text>
</comment>
<feature type="region of interest" description="Disordered" evidence="1">
    <location>
        <begin position="1"/>
        <end position="94"/>
    </location>
</feature>
<feature type="region of interest" description="Disordered" evidence="1">
    <location>
        <begin position="179"/>
        <end position="200"/>
    </location>
</feature>
<keyword evidence="3" id="KW-1185">Reference proteome</keyword>
<dbReference type="Proteomes" id="UP001153269">
    <property type="component" value="Unassembled WGS sequence"/>
</dbReference>
<gene>
    <name evidence="2" type="ORF">PLEPLA_LOCUS3453</name>
</gene>
<feature type="compositionally biased region" description="Polar residues" evidence="1">
    <location>
        <begin position="27"/>
        <end position="41"/>
    </location>
</feature>
<feature type="compositionally biased region" description="Polar residues" evidence="1">
    <location>
        <begin position="71"/>
        <end position="94"/>
    </location>
</feature>
<sequence>MKAAAAVNSAKRRRSLPERFDTKDFSKQSSVVEDYPSQQLNNERERLTNELPTDAPDSTWAERPPRRGDRNQNGAPTVEQHGTGSCGSQSPLQPQAASTFGSSYRCEVFAYLMVFPFCAGLCHRLPIWIRLPPYSKCFPTPRLSMRLFHVCSVRENQQQGPTDESAFANRSSRSTIRYKEDKSSLQQKFPPHTPPQCSSC</sequence>
<feature type="compositionally biased region" description="Basic and acidic residues" evidence="1">
    <location>
        <begin position="15"/>
        <end position="26"/>
    </location>
</feature>
<organism evidence="2 3">
    <name type="scientific">Pleuronectes platessa</name>
    <name type="common">European plaice</name>
    <dbReference type="NCBI Taxonomy" id="8262"/>
    <lineage>
        <taxon>Eukaryota</taxon>
        <taxon>Metazoa</taxon>
        <taxon>Chordata</taxon>
        <taxon>Craniata</taxon>
        <taxon>Vertebrata</taxon>
        <taxon>Euteleostomi</taxon>
        <taxon>Actinopterygii</taxon>
        <taxon>Neopterygii</taxon>
        <taxon>Teleostei</taxon>
        <taxon>Neoteleostei</taxon>
        <taxon>Acanthomorphata</taxon>
        <taxon>Carangaria</taxon>
        <taxon>Pleuronectiformes</taxon>
        <taxon>Pleuronectoidei</taxon>
        <taxon>Pleuronectidae</taxon>
        <taxon>Pleuronectes</taxon>
    </lineage>
</organism>
<dbReference type="EMBL" id="CADEAL010000171">
    <property type="protein sequence ID" value="CAB1415735.1"/>
    <property type="molecule type" value="Genomic_DNA"/>
</dbReference>
<protein>
    <submittedName>
        <fullName evidence="2">Uncharacterized protein</fullName>
    </submittedName>
</protein>
<evidence type="ECO:0000313" key="2">
    <source>
        <dbReference type="EMBL" id="CAB1415735.1"/>
    </source>
</evidence>
<name>A0A9N7TMK0_PLEPL</name>
<accession>A0A9N7TMK0</accession>
<reference evidence="2" key="1">
    <citation type="submission" date="2020-03" db="EMBL/GenBank/DDBJ databases">
        <authorList>
            <person name="Weist P."/>
        </authorList>
    </citation>
    <scope>NUCLEOTIDE SEQUENCE</scope>
</reference>
<dbReference type="AlphaFoldDB" id="A0A9N7TMK0"/>
<proteinExistence type="predicted"/>
<evidence type="ECO:0000313" key="3">
    <source>
        <dbReference type="Proteomes" id="UP001153269"/>
    </source>
</evidence>
<evidence type="ECO:0000256" key="1">
    <source>
        <dbReference type="SAM" id="MobiDB-lite"/>
    </source>
</evidence>